<feature type="compositionally biased region" description="Basic residues" evidence="14">
    <location>
        <begin position="441"/>
        <end position="455"/>
    </location>
</feature>
<dbReference type="HOGENOM" id="CLU_350678_0_0_1"/>
<evidence type="ECO:0000256" key="5">
    <source>
        <dbReference type="ARBA" id="ARBA00022737"/>
    </source>
</evidence>
<evidence type="ECO:0000313" key="16">
    <source>
        <dbReference type="Proteomes" id="UP000014500"/>
    </source>
</evidence>
<evidence type="ECO:0000256" key="9">
    <source>
        <dbReference type="ARBA" id="ARBA00023306"/>
    </source>
</evidence>
<dbReference type="EMBL" id="JH431564">
    <property type="status" value="NOT_ANNOTATED_CDS"/>
    <property type="molecule type" value="Genomic_DNA"/>
</dbReference>
<keyword evidence="5" id="KW-0677">Repeat</keyword>
<keyword evidence="16" id="KW-1185">Reference proteome</keyword>
<keyword evidence="9" id="KW-0131">Cell cycle</keyword>
<accession>T1IUU6</accession>
<dbReference type="PROSITE" id="PS51450">
    <property type="entry name" value="LRR"/>
    <property type="match status" value="3"/>
</dbReference>
<reference evidence="15" key="2">
    <citation type="submission" date="2015-02" db="UniProtKB">
        <authorList>
            <consortium name="EnsemblMetazoa"/>
        </authorList>
    </citation>
    <scope>IDENTIFICATION</scope>
</reference>
<keyword evidence="4" id="KW-0132">Cell division</keyword>
<feature type="region of interest" description="Disordered" evidence="14">
    <location>
        <begin position="314"/>
        <end position="339"/>
    </location>
</feature>
<dbReference type="GO" id="GO:0005814">
    <property type="term" value="C:centriole"/>
    <property type="evidence" value="ECO:0007669"/>
    <property type="project" value="UniProtKB-SubCell"/>
</dbReference>
<comment type="function">
    <text evidence="10">Required for the organization of the mitotic spindle. Maintains the structural integrity of centrosomes during mitosis.</text>
</comment>
<evidence type="ECO:0000256" key="6">
    <source>
        <dbReference type="ARBA" id="ARBA00022776"/>
    </source>
</evidence>
<dbReference type="PANTHER" id="PTHR15454">
    <property type="entry name" value="NISCHARIN RELATED"/>
    <property type="match status" value="1"/>
</dbReference>
<evidence type="ECO:0000256" key="1">
    <source>
        <dbReference type="ARBA" id="ARBA00004114"/>
    </source>
</evidence>
<dbReference type="GO" id="GO:0005737">
    <property type="term" value="C:cytoplasm"/>
    <property type="evidence" value="ECO:0007669"/>
    <property type="project" value="TreeGrafter"/>
</dbReference>
<feature type="compositionally biased region" description="Basic residues" evidence="14">
    <location>
        <begin position="318"/>
        <end position="327"/>
    </location>
</feature>
<evidence type="ECO:0000256" key="11">
    <source>
        <dbReference type="ARBA" id="ARBA00061329"/>
    </source>
</evidence>
<dbReference type="PhylomeDB" id="T1IUU6"/>
<proteinExistence type="inferred from homology"/>
<dbReference type="eggNOG" id="KOG0531">
    <property type="taxonomic scope" value="Eukaryota"/>
</dbReference>
<sequence>MTNDGFNNMLSKTNHSSTDHIMAHFILKKIVYQVMEHSICLLDANVQTLLDIQVHPLVRTINLHGNVIRRIQNLASLHNLRHLDLSANRITLIEGLESLLMLRTLNLSYNFIQKVDGLKSLRCLVSINLSYNRITDLSGFREIGGPKYQLQQISVHGNCIQSTSHVIQCLRACTTLCELVLKHENSGNPLCDTPGYTQTILNGLPWLRVLDGSDRSGRSVPLCEEAMQGPIADIDPYLDYLVPSSDTKIDGPNLVNNNNGLSPKLDDCLDRYCLRNIVQNSSNHSPLIEEEDIEAASKDLHNLHDLEFRPASAGRRTASLKRNRHLSRSSPALESVRDGFSATSTRLTVSTVMDYSTIQRCDHIPSLQRHPMLSKTSESTQSSSSSSEEKNLQPTRRSTPNLRMKRRVNRRDVAYESDSTTDLTEGGENYRISRTSLPRSIRQRRKNSKGSKRNFRSTSAIPHEPNDSSDNPGQEAAIQRALISPHHLNRKDDDPTTILICRSGILTDDSLMKELDVERELRWRAEQAANKLSEQVQQLHNYRGYPFNEQNLQETALVVTDRLKQALMHERDVRARIQTDFDMIKDKNKELSQRLQEAEAVEEDLRHTQRAMETSVTKLEAEKMKHHSQQARLAQEAQLKASALAQEVEHLKTSIRALKAQVHQLQNLLAAREQEHRQEMESRLSSGKKDIQEAVAKEIGKETSRYEIELNQQQDRVEQLQRKYLELEDEFQVAIHVEVTRYKELTAVYLQLQEAYVAVSEELNKRKQSTVAAHDKERESAAVMMELTSVNLFAFRSPACINT</sequence>
<evidence type="ECO:0000256" key="4">
    <source>
        <dbReference type="ARBA" id="ARBA00022618"/>
    </source>
</evidence>
<dbReference type="InterPro" id="IPR025875">
    <property type="entry name" value="Leu-rich_rpt_4"/>
</dbReference>
<keyword evidence="6" id="KW-0498">Mitosis</keyword>
<dbReference type="STRING" id="126957.T1IUU6"/>
<protein>
    <recommendedName>
        <fullName evidence="12">Leucine-rich repeat and coiled-coil domain-containing protein 1</fullName>
    </recommendedName>
</protein>
<dbReference type="SMART" id="SM00365">
    <property type="entry name" value="LRR_SD22"/>
    <property type="match status" value="3"/>
</dbReference>
<feature type="region of interest" description="Disordered" evidence="14">
    <location>
        <begin position="365"/>
        <end position="474"/>
    </location>
</feature>
<evidence type="ECO:0000256" key="8">
    <source>
        <dbReference type="ARBA" id="ARBA00023212"/>
    </source>
</evidence>
<evidence type="ECO:0000256" key="2">
    <source>
        <dbReference type="ARBA" id="ARBA00022490"/>
    </source>
</evidence>
<feature type="compositionally biased region" description="Polar residues" evidence="14">
    <location>
        <begin position="392"/>
        <end position="401"/>
    </location>
</feature>
<feature type="coiled-coil region" evidence="13">
    <location>
        <begin position="703"/>
        <end position="737"/>
    </location>
</feature>
<dbReference type="Proteomes" id="UP000014500">
    <property type="component" value="Unassembled WGS sequence"/>
</dbReference>
<keyword evidence="8" id="KW-0206">Cytoskeleton</keyword>
<comment type="subcellular location">
    <subcellularLocation>
        <location evidence="1">Cytoplasm</location>
        <location evidence="1">Cytoskeleton</location>
        <location evidence="1">Microtubule organizing center</location>
        <location evidence="1">Centrosome</location>
        <location evidence="1">Centriole</location>
    </subcellularLocation>
</comment>
<name>T1IUU6_STRMM</name>
<dbReference type="AlphaFoldDB" id="T1IUU6"/>
<reference evidence="16" key="1">
    <citation type="submission" date="2011-05" db="EMBL/GenBank/DDBJ databases">
        <authorList>
            <person name="Richards S.R."/>
            <person name="Qu J."/>
            <person name="Jiang H."/>
            <person name="Jhangiani S.N."/>
            <person name="Agravi P."/>
            <person name="Goodspeed R."/>
            <person name="Gross S."/>
            <person name="Mandapat C."/>
            <person name="Jackson L."/>
            <person name="Mathew T."/>
            <person name="Pu L."/>
            <person name="Thornton R."/>
            <person name="Saada N."/>
            <person name="Wilczek-Boney K.B."/>
            <person name="Lee S."/>
            <person name="Kovar C."/>
            <person name="Wu Y."/>
            <person name="Scherer S.E."/>
            <person name="Worley K.C."/>
            <person name="Muzny D.M."/>
            <person name="Gibbs R."/>
        </authorList>
    </citation>
    <scope>NUCLEOTIDE SEQUENCE</scope>
    <source>
        <strain evidence="16">Brora</strain>
    </source>
</reference>
<dbReference type="OMA" id="QPDRENG"/>
<evidence type="ECO:0000313" key="15">
    <source>
        <dbReference type="EnsemblMetazoa" id="SMAR004927-PA"/>
    </source>
</evidence>
<evidence type="ECO:0000256" key="7">
    <source>
        <dbReference type="ARBA" id="ARBA00023054"/>
    </source>
</evidence>
<dbReference type="Gene3D" id="3.80.10.10">
    <property type="entry name" value="Ribonuclease Inhibitor"/>
    <property type="match status" value="2"/>
</dbReference>
<dbReference type="InterPro" id="IPR032675">
    <property type="entry name" value="LRR_dom_sf"/>
</dbReference>
<dbReference type="Pfam" id="PF12799">
    <property type="entry name" value="LRR_4"/>
    <property type="match status" value="2"/>
</dbReference>
<dbReference type="SUPFAM" id="SSF52058">
    <property type="entry name" value="L domain-like"/>
    <property type="match status" value="1"/>
</dbReference>
<evidence type="ECO:0000256" key="3">
    <source>
        <dbReference type="ARBA" id="ARBA00022614"/>
    </source>
</evidence>
<dbReference type="FunFam" id="3.80.10.10:FF:000148">
    <property type="entry name" value="Leucine rich repeat and coiled-coil centrosomal protein 1"/>
    <property type="match status" value="1"/>
</dbReference>
<evidence type="ECO:0000256" key="14">
    <source>
        <dbReference type="SAM" id="MobiDB-lite"/>
    </source>
</evidence>
<keyword evidence="7 13" id="KW-0175">Coiled coil</keyword>
<dbReference type="PANTHER" id="PTHR15454:SF34">
    <property type="entry name" value="LEUCINE-RICH REPEAT AND COILED-COIL DOMAIN-CONTAINING PROTEIN 1"/>
    <property type="match status" value="1"/>
</dbReference>
<evidence type="ECO:0000256" key="13">
    <source>
        <dbReference type="SAM" id="Coils"/>
    </source>
</evidence>
<feature type="coiled-coil region" evidence="13">
    <location>
        <begin position="581"/>
        <end position="608"/>
    </location>
</feature>
<comment type="similarity">
    <text evidence="11">Belongs to the LRRCC1 family.</text>
</comment>
<dbReference type="EnsemblMetazoa" id="SMAR004927-RA">
    <property type="protein sequence ID" value="SMAR004927-PA"/>
    <property type="gene ID" value="SMAR004927"/>
</dbReference>
<evidence type="ECO:0000256" key="10">
    <source>
        <dbReference type="ARBA" id="ARBA00054059"/>
    </source>
</evidence>
<keyword evidence="3" id="KW-0433">Leucine-rich repeat</keyword>
<dbReference type="GO" id="GO:0051301">
    <property type="term" value="P:cell division"/>
    <property type="evidence" value="ECO:0007669"/>
    <property type="project" value="UniProtKB-KW"/>
</dbReference>
<feature type="compositionally biased region" description="Low complexity" evidence="14">
    <location>
        <begin position="374"/>
        <end position="386"/>
    </location>
</feature>
<dbReference type="InterPro" id="IPR001611">
    <property type="entry name" value="Leu-rich_rpt"/>
</dbReference>
<keyword evidence="2" id="KW-0963">Cytoplasm</keyword>
<evidence type="ECO:0000256" key="12">
    <source>
        <dbReference type="ARBA" id="ARBA00067351"/>
    </source>
</evidence>
<feature type="coiled-coil region" evidence="13">
    <location>
        <begin position="634"/>
        <end position="675"/>
    </location>
</feature>
<organism evidence="15 16">
    <name type="scientific">Strigamia maritima</name>
    <name type="common">European centipede</name>
    <name type="synonym">Geophilus maritimus</name>
    <dbReference type="NCBI Taxonomy" id="126957"/>
    <lineage>
        <taxon>Eukaryota</taxon>
        <taxon>Metazoa</taxon>
        <taxon>Ecdysozoa</taxon>
        <taxon>Arthropoda</taxon>
        <taxon>Myriapoda</taxon>
        <taxon>Chilopoda</taxon>
        <taxon>Pleurostigmophora</taxon>
        <taxon>Geophilomorpha</taxon>
        <taxon>Linotaeniidae</taxon>
        <taxon>Strigamia</taxon>
    </lineage>
</organism>